<dbReference type="PANTHER" id="PTHR24188">
    <property type="entry name" value="ANKYRIN REPEAT PROTEIN"/>
    <property type="match status" value="1"/>
</dbReference>
<sequence>MDNTYYQLPLELWVKIVDYTDEIYLLLTNKSFFELLYLVNVKMDTIKYVVENNLSDVLKHIVELKNINHPIFDKDIITLESLNKYLKKSCKYGLIEIVKYLIILGANIKERDNIAVRKACENGHLEMVKYLVSQGADITVDNNYSIMKASSNGHFEMVQYLINEGADITA</sequence>
<dbReference type="PANTHER" id="PTHR24188:SF29">
    <property type="entry name" value="GH09064P"/>
    <property type="match status" value="1"/>
</dbReference>
<proteinExistence type="predicted"/>
<keyword evidence="1" id="KW-0677">Repeat</keyword>
<organismHost>
    <name type="scientific">Acanthamoeba polyphaga</name>
    <name type="common">Amoeba</name>
    <dbReference type="NCBI Taxonomy" id="5757"/>
</organismHost>
<evidence type="ECO:0000256" key="1">
    <source>
        <dbReference type="ARBA" id="ARBA00022737"/>
    </source>
</evidence>
<reference evidence="3 4" key="1">
    <citation type="submission" date="2014-10" db="EMBL/GenBank/DDBJ databases">
        <title>Pan-genome analysis of Brazilian lineage A amoebal mimiviruses.</title>
        <authorList>
            <person name="Assis F.L."/>
            <person name="Abrahao J.S."/>
            <person name="Kroon E.G."/>
            <person name="Dornas F.P."/>
            <person name="Andrade K.R."/>
            <person name="Borato P.V.M."/>
            <person name="Pilotto M.R."/>
            <person name="Benamar S."/>
            <person name="LaScola B."/>
            <person name="Colson P."/>
        </authorList>
    </citation>
    <scope>NUCLEOTIDE SEQUENCE [LARGE SCALE GENOMIC DNA]</scope>
    <source>
        <strain evidence="3 4">Oyster</strain>
    </source>
</reference>
<organism evidence="3 4">
    <name type="scientific">Acanthamoeba polyphaga mimivirus</name>
    <name type="common">APMV</name>
    <dbReference type="NCBI Taxonomy" id="212035"/>
    <lineage>
        <taxon>Viruses</taxon>
        <taxon>Varidnaviria</taxon>
        <taxon>Bamfordvirae</taxon>
        <taxon>Nucleocytoviricota</taxon>
        <taxon>Megaviricetes</taxon>
        <taxon>Imitervirales</taxon>
        <taxon>Mimiviridae</taxon>
        <taxon>Megamimivirinae</taxon>
        <taxon>Mimivirus</taxon>
        <taxon>Mimivirus bradfordmassiliense</taxon>
    </lineage>
</organism>
<dbReference type="SUPFAM" id="SSF48403">
    <property type="entry name" value="Ankyrin repeat"/>
    <property type="match status" value="1"/>
</dbReference>
<dbReference type="Gene3D" id="1.25.40.20">
    <property type="entry name" value="Ankyrin repeat-containing domain"/>
    <property type="match status" value="1"/>
</dbReference>
<evidence type="ECO:0000313" key="3">
    <source>
        <dbReference type="EMBL" id="AKI79632.1"/>
    </source>
</evidence>
<protein>
    <submittedName>
        <fullName evidence="3">Putative ankyrin repeat protein</fullName>
    </submittedName>
</protein>
<dbReference type="InterPro" id="IPR002110">
    <property type="entry name" value="Ankyrin_rpt"/>
</dbReference>
<dbReference type="PROSITE" id="PS50297">
    <property type="entry name" value="ANK_REP_REGION"/>
    <property type="match status" value="2"/>
</dbReference>
<dbReference type="SMART" id="SM00248">
    <property type="entry name" value="ANK"/>
    <property type="match status" value="3"/>
</dbReference>
<keyword evidence="2" id="KW-0040">ANK repeat</keyword>
<dbReference type="Pfam" id="PF12796">
    <property type="entry name" value="Ank_2"/>
    <property type="match status" value="1"/>
</dbReference>
<evidence type="ECO:0000256" key="2">
    <source>
        <dbReference type="ARBA" id="ARBA00023043"/>
    </source>
</evidence>
<dbReference type="InterPro" id="IPR036770">
    <property type="entry name" value="Ankyrin_rpt-contain_sf"/>
</dbReference>
<name>A0A0G2Y782_MIMIV</name>
<dbReference type="Proteomes" id="UP000241474">
    <property type="component" value="Segment"/>
</dbReference>
<dbReference type="EMBL" id="KM982401">
    <property type="protein sequence ID" value="AKI79632.1"/>
    <property type="molecule type" value="Genomic_DNA"/>
</dbReference>
<accession>A0A0G2Y782</accession>
<dbReference type="PROSITE" id="PS50088">
    <property type="entry name" value="ANK_REPEAT"/>
    <property type="match status" value="2"/>
</dbReference>
<evidence type="ECO:0000313" key="4">
    <source>
        <dbReference type="Proteomes" id="UP000241474"/>
    </source>
</evidence>